<comment type="caution">
    <text evidence="1">The sequence shown here is derived from an EMBL/GenBank/DDBJ whole genome shotgun (WGS) entry which is preliminary data.</text>
</comment>
<reference evidence="2" key="1">
    <citation type="submission" date="2018-02" db="EMBL/GenBank/DDBJ databases">
        <title>Genome sequence of Desulfocucumis palustris strain NAW-5.</title>
        <authorList>
            <person name="Watanabe M."/>
            <person name="Kojima H."/>
            <person name="Fukui M."/>
        </authorList>
    </citation>
    <scope>NUCLEOTIDE SEQUENCE [LARGE SCALE GENOMIC DNA]</scope>
    <source>
        <strain evidence="2">NAW-5</strain>
    </source>
</reference>
<organism evidence="1 2">
    <name type="scientific">Desulfocucumis palustris</name>
    <dbReference type="NCBI Taxonomy" id="1898651"/>
    <lineage>
        <taxon>Bacteria</taxon>
        <taxon>Bacillati</taxon>
        <taxon>Bacillota</taxon>
        <taxon>Clostridia</taxon>
        <taxon>Eubacteriales</taxon>
        <taxon>Desulfocucumaceae</taxon>
        <taxon>Desulfocucumis</taxon>
    </lineage>
</organism>
<keyword evidence="2" id="KW-1185">Reference proteome</keyword>
<gene>
    <name evidence="1" type="ORF">DCCM_3313</name>
</gene>
<sequence length="42" mass="4611">MLGGMLPVISTLTFKGLNLSIVISRQLFYRRLPGGIFAPGKF</sequence>
<name>A0A2L2XJV5_9FIRM</name>
<dbReference type="AlphaFoldDB" id="A0A2L2XJV5"/>
<accession>A0A2L2XJV5</accession>
<dbReference type="Proteomes" id="UP000239549">
    <property type="component" value="Unassembled WGS sequence"/>
</dbReference>
<evidence type="ECO:0000313" key="1">
    <source>
        <dbReference type="EMBL" id="GBF34201.1"/>
    </source>
</evidence>
<evidence type="ECO:0000313" key="2">
    <source>
        <dbReference type="Proteomes" id="UP000239549"/>
    </source>
</evidence>
<proteinExistence type="predicted"/>
<dbReference type="EMBL" id="BFAV01000130">
    <property type="protein sequence ID" value="GBF34201.1"/>
    <property type="molecule type" value="Genomic_DNA"/>
</dbReference>
<protein>
    <submittedName>
        <fullName evidence="1">Uncharacterized protein</fullName>
    </submittedName>
</protein>